<evidence type="ECO:0000256" key="1">
    <source>
        <dbReference type="SAM" id="SignalP"/>
    </source>
</evidence>
<accession>A0ABY4WQN1</accession>
<name>A0ABY4WQN1_9GAMM</name>
<keyword evidence="1" id="KW-0732">Signal</keyword>
<dbReference type="Proteomes" id="UP001056255">
    <property type="component" value="Chromosome I"/>
</dbReference>
<feature type="chain" id="PRO_5046840057" evidence="1">
    <location>
        <begin position="24"/>
        <end position="215"/>
    </location>
</feature>
<evidence type="ECO:0000313" key="3">
    <source>
        <dbReference type="Proteomes" id="UP001056255"/>
    </source>
</evidence>
<dbReference type="EMBL" id="CP082275">
    <property type="protein sequence ID" value="USH01360.1"/>
    <property type="molecule type" value="Genomic_DNA"/>
</dbReference>
<proteinExistence type="predicted"/>
<protein>
    <submittedName>
        <fullName evidence="2">Uncharacterized protein</fullName>
    </submittedName>
</protein>
<organism evidence="2 3">
    <name type="scientific">Grimontia kaedaensis</name>
    <dbReference type="NCBI Taxonomy" id="2872157"/>
    <lineage>
        <taxon>Bacteria</taxon>
        <taxon>Pseudomonadati</taxon>
        <taxon>Pseudomonadota</taxon>
        <taxon>Gammaproteobacteria</taxon>
        <taxon>Vibrionales</taxon>
        <taxon>Vibrionaceae</taxon>
        <taxon>Grimontia</taxon>
    </lineage>
</organism>
<sequence length="215" mass="24273">MKLRNLLSIFTLITLTFSLPSISGTVDKTVKDEWEQWGPYKLKTVEIVIGESTKHPKDEISGSRIDLYVVSTDFVTGFNGDAYNSSIGGGGTDTFYYNLGGNESPRYSFSPKKHWLQKIIVKENYLVGESGIQFLRLKGDGFDVKSGTNPGKNYIEKSVVSFANENKEFTYAPILTHIAIYHRQGSPSINGFRMRFLIPEHARVRHSQNVSVKYF</sequence>
<evidence type="ECO:0000313" key="2">
    <source>
        <dbReference type="EMBL" id="USH01360.1"/>
    </source>
</evidence>
<feature type="signal peptide" evidence="1">
    <location>
        <begin position="1"/>
        <end position="23"/>
    </location>
</feature>
<gene>
    <name evidence="2" type="ORF">K6Q96_10545</name>
</gene>
<keyword evidence="3" id="KW-1185">Reference proteome</keyword>
<reference evidence="2" key="1">
    <citation type="submission" date="2021-08" db="EMBL/GenBank/DDBJ databases">
        <authorList>
            <person name="Sakaguchi M."/>
            <person name="Kikuchi T."/>
            <person name="Urbanczyk H."/>
        </authorList>
    </citation>
    <scope>NUCLEOTIDE SEQUENCE</scope>
    <source>
        <strain evidence="2">020920N</strain>
    </source>
</reference>
<dbReference type="RefSeq" id="WP_251875614.1">
    <property type="nucleotide sequence ID" value="NZ_CP082275.1"/>
</dbReference>